<dbReference type="PANTHER" id="PTHR10146">
    <property type="entry name" value="PROLINE SYNTHETASE CO-TRANSCRIBED BACTERIAL HOMOLOG PROTEIN"/>
    <property type="match status" value="1"/>
</dbReference>
<dbReference type="InterPro" id="IPR011078">
    <property type="entry name" value="PyrdxlP_homeostasis"/>
</dbReference>
<proteinExistence type="inferred from homology"/>
<evidence type="ECO:0000313" key="8">
    <source>
        <dbReference type="Proteomes" id="UP000321490"/>
    </source>
</evidence>
<dbReference type="Pfam" id="PF01168">
    <property type="entry name" value="Ala_racemase_N"/>
    <property type="match status" value="1"/>
</dbReference>
<keyword evidence="8" id="KW-1185">Reference proteome</keyword>
<feature type="modified residue" description="N6-(pyridoxal phosphate)lysine" evidence="2 3">
    <location>
        <position position="39"/>
    </location>
</feature>
<comment type="caution">
    <text evidence="7">The sequence shown here is derived from an EMBL/GenBank/DDBJ whole genome shotgun (WGS) entry which is preliminary data.</text>
</comment>
<feature type="domain" description="Alanine racemase N-terminal" evidence="6">
    <location>
        <begin position="10"/>
        <end position="235"/>
    </location>
</feature>
<evidence type="ECO:0000256" key="4">
    <source>
        <dbReference type="RuleBase" id="RU004514"/>
    </source>
</evidence>
<keyword evidence="1 2" id="KW-0663">Pyridoxal phosphate</keyword>
<dbReference type="Gene3D" id="3.20.20.10">
    <property type="entry name" value="Alanine racemase"/>
    <property type="match status" value="1"/>
</dbReference>
<dbReference type="OrthoDB" id="9804072at2"/>
<dbReference type="HAMAP" id="MF_02087">
    <property type="entry name" value="PLP_homeostasis"/>
    <property type="match status" value="1"/>
</dbReference>
<dbReference type="CDD" id="cd00635">
    <property type="entry name" value="PLPDE_III_YBL036c_like"/>
    <property type="match status" value="1"/>
</dbReference>
<sequence>MTTADRLAANLAAVRRRIDAAARAAGRDPAEVRLLAVSKTWPADDVRALAALGQRDFAENRVQELLGKAGGLSDDPAVPELRWHLVGQLQRNKAAAVARLGATVHSVDRAPLVQALARAAERAERTLDVLVQVDLGGPAGELGSRGGAAVPEVPGLADAVAAEPALRLRGLMAVAPRGADPAPGFARLAELALRVRGDHPDALELSAGMSSDLEAAVTAGATVVRVGTALFGARPLASDRGVGPGPVHAPESHQPHP</sequence>
<evidence type="ECO:0000256" key="5">
    <source>
        <dbReference type="SAM" id="MobiDB-lite"/>
    </source>
</evidence>
<comment type="cofactor">
    <cofactor evidence="3">
        <name>pyridoxal 5'-phosphate</name>
        <dbReference type="ChEBI" id="CHEBI:597326"/>
    </cofactor>
</comment>
<comment type="similarity">
    <text evidence="2 4">Belongs to the pyridoxal phosphate-binding protein YggS/PROSC family.</text>
</comment>
<comment type="function">
    <text evidence="2">Pyridoxal 5'-phosphate (PLP)-binding protein, which is involved in PLP homeostasis.</text>
</comment>
<dbReference type="Proteomes" id="UP000321490">
    <property type="component" value="Unassembled WGS sequence"/>
</dbReference>
<dbReference type="SUPFAM" id="SSF51419">
    <property type="entry name" value="PLP-binding barrel"/>
    <property type="match status" value="1"/>
</dbReference>
<accession>A0A562IMZ4</accession>
<evidence type="ECO:0000259" key="6">
    <source>
        <dbReference type="Pfam" id="PF01168"/>
    </source>
</evidence>
<evidence type="ECO:0000256" key="3">
    <source>
        <dbReference type="PIRSR" id="PIRSR004848-1"/>
    </source>
</evidence>
<dbReference type="PIRSF" id="PIRSF004848">
    <property type="entry name" value="YBL036c_PLPDEIII"/>
    <property type="match status" value="1"/>
</dbReference>
<name>A0A562IMZ4_9ACTN</name>
<dbReference type="AlphaFoldDB" id="A0A562IMZ4"/>
<dbReference type="RefSeq" id="WP_153362083.1">
    <property type="nucleotide sequence ID" value="NZ_ML762527.1"/>
</dbReference>
<protein>
    <recommendedName>
        <fullName evidence="2">Pyridoxal phosphate homeostasis protein</fullName>
        <shortName evidence="2">PLP homeostasis protein</shortName>
    </recommendedName>
</protein>
<dbReference type="PANTHER" id="PTHR10146:SF14">
    <property type="entry name" value="PYRIDOXAL PHOSPHATE HOMEOSTASIS PROTEIN"/>
    <property type="match status" value="1"/>
</dbReference>
<dbReference type="InterPro" id="IPR029066">
    <property type="entry name" value="PLP-binding_barrel"/>
</dbReference>
<gene>
    <name evidence="7" type="ORF">JD78_00902</name>
</gene>
<feature type="region of interest" description="Disordered" evidence="5">
    <location>
        <begin position="235"/>
        <end position="257"/>
    </location>
</feature>
<dbReference type="GO" id="GO:0030170">
    <property type="term" value="F:pyridoxal phosphate binding"/>
    <property type="evidence" value="ECO:0007669"/>
    <property type="project" value="UniProtKB-UniRule"/>
</dbReference>
<organism evidence="7 8">
    <name type="scientific">Modestobacter roseus</name>
    <dbReference type="NCBI Taxonomy" id="1181884"/>
    <lineage>
        <taxon>Bacteria</taxon>
        <taxon>Bacillati</taxon>
        <taxon>Actinomycetota</taxon>
        <taxon>Actinomycetes</taxon>
        <taxon>Geodermatophilales</taxon>
        <taxon>Geodermatophilaceae</taxon>
        <taxon>Modestobacter</taxon>
    </lineage>
</organism>
<evidence type="ECO:0000313" key="7">
    <source>
        <dbReference type="EMBL" id="TWH72391.1"/>
    </source>
</evidence>
<dbReference type="NCBIfam" id="TIGR00044">
    <property type="entry name" value="YggS family pyridoxal phosphate-dependent enzyme"/>
    <property type="match status" value="1"/>
</dbReference>
<dbReference type="InterPro" id="IPR001608">
    <property type="entry name" value="Ala_racemase_N"/>
</dbReference>
<evidence type="ECO:0000256" key="1">
    <source>
        <dbReference type="ARBA" id="ARBA00022898"/>
    </source>
</evidence>
<evidence type="ECO:0000256" key="2">
    <source>
        <dbReference type="HAMAP-Rule" id="MF_02087"/>
    </source>
</evidence>
<reference evidence="7 8" key="1">
    <citation type="submission" date="2019-07" db="EMBL/GenBank/DDBJ databases">
        <title>R&amp;d 2014.</title>
        <authorList>
            <person name="Klenk H.-P."/>
        </authorList>
    </citation>
    <scope>NUCLEOTIDE SEQUENCE [LARGE SCALE GENOMIC DNA]</scope>
    <source>
        <strain evidence="7 8">DSM 45764</strain>
    </source>
</reference>
<dbReference type="EMBL" id="VLKF01000001">
    <property type="protein sequence ID" value="TWH72391.1"/>
    <property type="molecule type" value="Genomic_DNA"/>
</dbReference>